<evidence type="ECO:0000256" key="3">
    <source>
        <dbReference type="ARBA" id="ARBA00011245"/>
    </source>
</evidence>
<name>A0A1T3NU37_9ACTN</name>
<keyword evidence="6" id="KW-0479">Metal-binding</keyword>
<evidence type="ECO:0000313" key="14">
    <source>
        <dbReference type="Proteomes" id="UP000190037"/>
    </source>
</evidence>
<comment type="similarity">
    <text evidence="2">Belongs to the metallo-dependent hydrolases superfamily. ACMSD family.</text>
</comment>
<comment type="pathway">
    <text evidence="1">Secondary metabolite metabolism; quinolate metabolism.</text>
</comment>
<evidence type="ECO:0000256" key="4">
    <source>
        <dbReference type="ARBA" id="ARBA00012365"/>
    </source>
</evidence>
<dbReference type="GO" id="GO:0001760">
    <property type="term" value="F:aminocarboxymuconate-semialdehyde decarboxylase activity"/>
    <property type="evidence" value="ECO:0007669"/>
    <property type="project" value="UniProtKB-EC"/>
</dbReference>
<dbReference type="STRING" id="159449.B4N89_04530"/>
<dbReference type="GO" id="GO:0019748">
    <property type="term" value="P:secondary metabolic process"/>
    <property type="evidence" value="ECO:0007669"/>
    <property type="project" value="TreeGrafter"/>
</dbReference>
<feature type="compositionally biased region" description="Basic and acidic residues" evidence="11">
    <location>
        <begin position="362"/>
        <end position="372"/>
    </location>
</feature>
<evidence type="ECO:0000256" key="8">
    <source>
        <dbReference type="ARBA" id="ARBA00022833"/>
    </source>
</evidence>
<dbReference type="Pfam" id="PF04909">
    <property type="entry name" value="Amidohydro_2"/>
    <property type="match status" value="1"/>
</dbReference>
<dbReference type="Proteomes" id="UP000190037">
    <property type="component" value="Unassembled WGS sequence"/>
</dbReference>
<dbReference type="RefSeq" id="WP_078979110.1">
    <property type="nucleotide sequence ID" value="NZ_MWQN01000001.1"/>
</dbReference>
<gene>
    <name evidence="13" type="ORF">B4N89_04530</name>
</gene>
<dbReference type="InterPro" id="IPR032465">
    <property type="entry name" value="ACMSD"/>
</dbReference>
<proteinExistence type="inferred from homology"/>
<evidence type="ECO:0000256" key="2">
    <source>
        <dbReference type="ARBA" id="ARBA00005871"/>
    </source>
</evidence>
<feature type="domain" description="Amidohydrolase-related" evidence="12">
    <location>
        <begin position="4"/>
        <end position="330"/>
    </location>
</feature>
<evidence type="ECO:0000256" key="7">
    <source>
        <dbReference type="ARBA" id="ARBA00022793"/>
    </source>
</evidence>
<dbReference type="AlphaFoldDB" id="A0A1T3NU37"/>
<evidence type="ECO:0000256" key="6">
    <source>
        <dbReference type="ARBA" id="ARBA00022723"/>
    </source>
</evidence>
<evidence type="ECO:0000313" key="13">
    <source>
        <dbReference type="EMBL" id="OPC80308.1"/>
    </source>
</evidence>
<keyword evidence="14" id="KW-1185">Reference proteome</keyword>
<evidence type="ECO:0000256" key="11">
    <source>
        <dbReference type="SAM" id="MobiDB-lite"/>
    </source>
</evidence>
<evidence type="ECO:0000259" key="12">
    <source>
        <dbReference type="Pfam" id="PF04909"/>
    </source>
</evidence>
<dbReference type="GO" id="GO:0046872">
    <property type="term" value="F:metal ion binding"/>
    <property type="evidence" value="ECO:0007669"/>
    <property type="project" value="UniProtKB-KW"/>
</dbReference>
<dbReference type="GO" id="GO:0005829">
    <property type="term" value="C:cytosol"/>
    <property type="evidence" value="ECO:0007669"/>
    <property type="project" value="TreeGrafter"/>
</dbReference>
<evidence type="ECO:0000256" key="5">
    <source>
        <dbReference type="ARBA" id="ARBA00021214"/>
    </source>
</evidence>
<accession>A0A1T3NU37</accession>
<evidence type="ECO:0000256" key="1">
    <source>
        <dbReference type="ARBA" id="ARBA00005079"/>
    </source>
</evidence>
<evidence type="ECO:0000256" key="9">
    <source>
        <dbReference type="ARBA" id="ARBA00023239"/>
    </source>
</evidence>
<keyword evidence="9" id="KW-0456">Lyase</keyword>
<dbReference type="OrthoDB" id="8673173at2"/>
<dbReference type="InterPro" id="IPR006680">
    <property type="entry name" value="Amidohydro-rel"/>
</dbReference>
<dbReference type="InterPro" id="IPR032466">
    <property type="entry name" value="Metal_Hydrolase"/>
</dbReference>
<sequence>MTVIDVHAHVFPIISRAESRVLTGAGEPWLRVRGDGTGMMMSGSDEYRPVRAPLWDAESRLAEMDTLGVDVQAISSTPLMFGYAAETARAVEWCDLVNDRILDYCSADPRRLLPLCQVPLQDLGAARETVSRAVAAGHRGVHIGNHVGERYLGDDGIVEFLAHCGEEGIPVLVHPWDMLGGDRMRDHMLPWLVGMPAETQLSILGMILRGAFERLPASLKLCFCHGGGSFAFLLGRADNAWHNRDLVRADSPRPPSEYVRRFYVDSAVFDPRALRLLVEVMGADRVMLGTDFPFPLGESDPGAVIRDCSQLSAEECALILGGNAERFFGLPDPAGRRRSDRTAGRESVNTIGGGGSAVVPIRRAEPGVRPRP</sequence>
<comment type="caution">
    <text evidence="13">The sequence shown here is derived from an EMBL/GenBank/DDBJ whole genome shotgun (WGS) entry which is preliminary data.</text>
</comment>
<keyword evidence="8" id="KW-0862">Zinc</keyword>
<keyword evidence="7" id="KW-0210">Decarboxylase</keyword>
<dbReference type="Gene3D" id="3.20.20.140">
    <property type="entry name" value="Metal-dependent hydrolases"/>
    <property type="match status" value="1"/>
</dbReference>
<dbReference type="EMBL" id="MWQN01000001">
    <property type="protein sequence ID" value="OPC80308.1"/>
    <property type="molecule type" value="Genomic_DNA"/>
</dbReference>
<feature type="region of interest" description="Disordered" evidence="11">
    <location>
        <begin position="331"/>
        <end position="372"/>
    </location>
</feature>
<dbReference type="GO" id="GO:0016787">
    <property type="term" value="F:hydrolase activity"/>
    <property type="evidence" value="ECO:0007669"/>
    <property type="project" value="InterPro"/>
</dbReference>
<dbReference type="SUPFAM" id="SSF51556">
    <property type="entry name" value="Metallo-dependent hydrolases"/>
    <property type="match status" value="1"/>
</dbReference>
<comment type="subunit">
    <text evidence="3">Monomer.</text>
</comment>
<dbReference type="EC" id="4.1.1.45" evidence="4"/>
<reference evidence="13 14" key="1">
    <citation type="submission" date="2017-03" db="EMBL/GenBank/DDBJ databases">
        <title>Draft genome sequence of Streptomyces scabrisporus NF3, endophyte isolated from Amphipterygium adstringens.</title>
        <authorList>
            <person name="Vazquez M."/>
            <person name="Ceapa C.D."/>
            <person name="Rodriguez Luna D."/>
            <person name="Sanchez Esquivel S."/>
        </authorList>
    </citation>
    <scope>NUCLEOTIDE SEQUENCE [LARGE SCALE GENOMIC DNA]</scope>
    <source>
        <strain evidence="13 14">NF3</strain>
    </source>
</reference>
<dbReference type="PANTHER" id="PTHR21240">
    <property type="entry name" value="2-AMINO-3-CARBOXYLMUCONATE-6-SEMIALDEHYDE DECARBOXYLASE"/>
    <property type="match status" value="1"/>
</dbReference>
<protein>
    <recommendedName>
        <fullName evidence="5">2-amino-3-carboxymuconate-6-semialdehyde decarboxylase</fullName>
        <ecNumber evidence="4">4.1.1.45</ecNumber>
    </recommendedName>
    <alternativeName>
        <fullName evidence="10">Picolinate carboxylase</fullName>
    </alternativeName>
</protein>
<feature type="compositionally biased region" description="Basic and acidic residues" evidence="11">
    <location>
        <begin position="334"/>
        <end position="344"/>
    </location>
</feature>
<organism evidence="13 14">
    <name type="scientific">Embleya scabrispora</name>
    <dbReference type="NCBI Taxonomy" id="159449"/>
    <lineage>
        <taxon>Bacteria</taxon>
        <taxon>Bacillati</taxon>
        <taxon>Actinomycetota</taxon>
        <taxon>Actinomycetes</taxon>
        <taxon>Kitasatosporales</taxon>
        <taxon>Streptomycetaceae</taxon>
        <taxon>Embleya</taxon>
    </lineage>
</organism>
<evidence type="ECO:0000256" key="10">
    <source>
        <dbReference type="ARBA" id="ARBA00031120"/>
    </source>
</evidence>
<dbReference type="PANTHER" id="PTHR21240:SF27">
    <property type="entry name" value="2-AMINO-3-CARBOXYMUCONATE-6-SEMIALDEHYDE DECARBOXYLASE"/>
    <property type="match status" value="1"/>
</dbReference>